<dbReference type="Gene3D" id="1.10.510.10">
    <property type="entry name" value="Transferase(Phosphotransferase) domain 1"/>
    <property type="match status" value="1"/>
</dbReference>
<feature type="compositionally biased region" description="Gly residues" evidence="7">
    <location>
        <begin position="914"/>
        <end position="932"/>
    </location>
</feature>
<feature type="region of interest" description="Disordered" evidence="7">
    <location>
        <begin position="1184"/>
        <end position="1208"/>
    </location>
</feature>
<dbReference type="InterPro" id="IPR036404">
    <property type="entry name" value="Jacalin-like_lectin_dom_sf"/>
</dbReference>
<keyword evidence="1" id="KW-0723">Serine/threonine-protein kinase</keyword>
<dbReference type="InterPro" id="IPR001245">
    <property type="entry name" value="Ser-Thr/Tyr_kinase_cat_dom"/>
</dbReference>
<keyword evidence="2" id="KW-0808">Transferase</keyword>
<feature type="compositionally biased region" description="Gly residues" evidence="7">
    <location>
        <begin position="1184"/>
        <end position="1200"/>
    </location>
</feature>
<dbReference type="PANTHER" id="PTHR44329">
    <property type="entry name" value="SERINE/THREONINE-PROTEIN KINASE TNNI3K-RELATED"/>
    <property type="match status" value="1"/>
</dbReference>
<feature type="compositionally biased region" description="Polar residues" evidence="7">
    <location>
        <begin position="966"/>
        <end position="983"/>
    </location>
</feature>
<proteinExistence type="predicted"/>
<dbReference type="GO" id="GO:0005524">
    <property type="term" value="F:ATP binding"/>
    <property type="evidence" value="ECO:0007669"/>
    <property type="project" value="UniProtKB-UniRule"/>
</dbReference>
<evidence type="ECO:0000259" key="8">
    <source>
        <dbReference type="PROSITE" id="PS50011"/>
    </source>
</evidence>
<feature type="compositionally biased region" description="Pro residues" evidence="7">
    <location>
        <begin position="783"/>
        <end position="793"/>
    </location>
</feature>
<evidence type="ECO:0000313" key="10">
    <source>
        <dbReference type="Proteomes" id="UP000612055"/>
    </source>
</evidence>
<feature type="region of interest" description="Disordered" evidence="7">
    <location>
        <begin position="783"/>
        <end position="865"/>
    </location>
</feature>
<dbReference type="SUPFAM" id="SSF51101">
    <property type="entry name" value="Mannose-binding lectins"/>
    <property type="match status" value="1"/>
</dbReference>
<dbReference type="InterPro" id="IPR011009">
    <property type="entry name" value="Kinase-like_dom_sf"/>
</dbReference>
<sequence>MASKAGEPPVEGAVKFSTLDAFRQHGPITNIIGRWRETGLDALVPVFADSEASSTAAGPVESALIDPARSNLTGFQGFFNAGIEASAWATYPLPPTLTPDSVGTGAGAGASTGALFTSYISRVEGCAGHSSLQRLLLTTSGGASYAQGMAGCSGTFLEEAPPGGYLAAVEGYYLPLPAQPTQWGPSPAAIVQMWFVWCVPTNASQPDPADPSFRVQGVRVIAPRVMPVVPKPQCAYGAREMAPALAPPDTARGRMQCGNYTGLACPSNTCCGNTKFLFNLCGATPDICAACDPAYGLCGDTPGSDYTLSVHEGLQYALPKTIIDGAAQGVPYKMPYDTANAGPVDAPGQPSMIELWGMDPGAGGDSALAFIPAYVRGGMTAYVYLAGPDVPMDESYNLCSKLNALGLYWYPLELVDALAFEVSLLTSVNFLRQLKSRTVWIKRPVDNTSTAALPCLRASWTMDAGRFKLGSVLQGQCGGLVMAGTVCKAYWPGAHSTPLLRDAGVPPVDPANKTVVRFQKGLHTLNVSRVSGSKMSDDKCVFDSARQLMPDYTLPLLPNGPTVRITPIDSSLDYVTSVNLTMYPGALALRPLPLWSSTGENPAIPQPAYQGLGSIAVQYWQYPDGSDGTYGSNGTVGYGSNDMVDAAGVRLRPLRPFILGSFDGTGMCQDPNRLYGAYDATSRDGPYQSMGGWLSTAAGWRTLQLNASVGEVVIHVSGCVGGLLEWLIFETSAGRTWSTAAGPSFTCSEHFYMQAPPGGYLVGLQARAGYYVEELELIWGTPVLPPPPSPPPASGAGNGPDLSTDGAAPTPSPSPAEPGDVIGAGQGNKPEVRPPIIDGNSSSTTGSGGNYYKPDRPPSPSSDDGNSNTIAIAVGVSVGVVGLLLVVVLSVWLVRSGRCGAWGAAVRSKTDNGMGPGGDGSSATGGRGGENGAGLELSSIVVQAGAGDAGAMAAAGDDPKKGAHSTGDSRSTSSEGTNLSSGPRLQPSGAGMAAGAVAVRPGSLGRRSGEGMLGRGSGASPGSANATPEQLAHAALFQQAVYHAPQALLRISPTFGQPTLVQSDMGPAQGTTMASLVAPSSRSDLAPPTTLHATLTQTTASEGRSHTMSPEPITGSIGSDRQQVTPDDADARPRGAGGPDNNGQPPVNAAAMAAAMGMGMGMGLGHGLNAAGLAAASGAVTGSGAGSGAGAGGAGTGSAGSGDDSGYQPAAEEELLLGRDVLVDVTDPSTYLGHGTSGVVRRGFLRQPDGSLRAVAVKLLNAPPGDQANDQAYNRHLKTLVQEVTILRPLRHPNVVCLLGGSLVPGASFLVEELCGKTLSHAIYDTSIPYNLERVLRWSCDIARGLAFLHPNIVHRDLKPSNVLLDEAETAKISDFGLARFKAHTTLHTRDAEVGTTCYMAPECFVSTDVKVTSACDVYSLAVVLNELVTRQRPWVGVRTAVVGFKVAVVGERPDMAPEGDPLCPPALRQLIQDAWAQQPQARPSSSEVLARLTAILEEVASAPGTAGPSSAGQ</sequence>
<dbReference type="PROSITE" id="PS00107">
    <property type="entry name" value="PROTEIN_KINASE_ATP"/>
    <property type="match status" value="1"/>
</dbReference>
<keyword evidence="3 6" id="KW-0547">Nucleotide-binding</keyword>
<feature type="compositionally biased region" description="Low complexity" evidence="7">
    <location>
        <begin position="799"/>
        <end position="809"/>
    </location>
</feature>
<dbReference type="Gene3D" id="2.100.10.30">
    <property type="entry name" value="Jacalin-like lectin domain"/>
    <property type="match status" value="1"/>
</dbReference>
<dbReference type="InterPro" id="IPR000719">
    <property type="entry name" value="Prot_kinase_dom"/>
</dbReference>
<feature type="region of interest" description="Disordered" evidence="7">
    <location>
        <begin position="951"/>
        <end position="1027"/>
    </location>
</feature>
<keyword evidence="10" id="KW-1185">Reference proteome</keyword>
<evidence type="ECO:0000256" key="5">
    <source>
        <dbReference type="ARBA" id="ARBA00022840"/>
    </source>
</evidence>
<dbReference type="SUPFAM" id="SSF56112">
    <property type="entry name" value="Protein kinase-like (PK-like)"/>
    <property type="match status" value="1"/>
</dbReference>
<feature type="domain" description="Protein kinase" evidence="8">
    <location>
        <begin position="1226"/>
        <end position="1497"/>
    </location>
</feature>
<keyword evidence="5 6" id="KW-0067">ATP-binding</keyword>
<evidence type="ECO:0000256" key="1">
    <source>
        <dbReference type="ARBA" id="ARBA00022527"/>
    </source>
</evidence>
<dbReference type="GO" id="GO:0004674">
    <property type="term" value="F:protein serine/threonine kinase activity"/>
    <property type="evidence" value="ECO:0007669"/>
    <property type="project" value="UniProtKB-KW"/>
</dbReference>
<dbReference type="PANTHER" id="PTHR44329:SF214">
    <property type="entry name" value="PROTEIN KINASE DOMAIN-CONTAINING PROTEIN"/>
    <property type="match status" value="1"/>
</dbReference>
<accession>A0A835Y991</accession>
<evidence type="ECO:0000313" key="9">
    <source>
        <dbReference type="EMBL" id="KAG2493354.1"/>
    </source>
</evidence>
<feature type="compositionally biased region" description="Low complexity" evidence="7">
    <location>
        <begin position="989"/>
        <end position="999"/>
    </location>
</feature>
<evidence type="ECO:0000256" key="3">
    <source>
        <dbReference type="ARBA" id="ARBA00022741"/>
    </source>
</evidence>
<dbReference type="OrthoDB" id="543442at2759"/>
<reference evidence="9" key="1">
    <citation type="journal article" date="2020" name="bioRxiv">
        <title>Comparative genomics of Chlamydomonas.</title>
        <authorList>
            <person name="Craig R.J."/>
            <person name="Hasan A.R."/>
            <person name="Ness R.W."/>
            <person name="Keightley P.D."/>
        </authorList>
    </citation>
    <scope>NUCLEOTIDE SEQUENCE</scope>
    <source>
        <strain evidence="9">CCAP 11/70</strain>
    </source>
</reference>
<dbReference type="SMART" id="SM00220">
    <property type="entry name" value="S_TKc"/>
    <property type="match status" value="1"/>
</dbReference>
<dbReference type="EMBL" id="JAEHOE010000038">
    <property type="protein sequence ID" value="KAG2493354.1"/>
    <property type="molecule type" value="Genomic_DNA"/>
</dbReference>
<dbReference type="PROSITE" id="PS50011">
    <property type="entry name" value="PROTEIN_KINASE_DOM"/>
    <property type="match status" value="1"/>
</dbReference>
<dbReference type="PROSITE" id="PS00108">
    <property type="entry name" value="PROTEIN_KINASE_ST"/>
    <property type="match status" value="1"/>
</dbReference>
<gene>
    <name evidence="9" type="ORF">HYH03_008487</name>
</gene>
<keyword evidence="4" id="KW-0418">Kinase</keyword>
<feature type="binding site" evidence="6">
    <location>
        <position position="1258"/>
    </location>
    <ligand>
        <name>ATP</name>
        <dbReference type="ChEBI" id="CHEBI:30616"/>
    </ligand>
</feature>
<evidence type="ECO:0000256" key="2">
    <source>
        <dbReference type="ARBA" id="ARBA00022679"/>
    </source>
</evidence>
<protein>
    <recommendedName>
        <fullName evidence="8">Protein kinase domain-containing protein</fullName>
    </recommendedName>
</protein>
<dbReference type="InterPro" id="IPR051681">
    <property type="entry name" value="Ser/Thr_Kinases-Pseudokinases"/>
</dbReference>
<evidence type="ECO:0000256" key="7">
    <source>
        <dbReference type="SAM" id="MobiDB-lite"/>
    </source>
</evidence>
<dbReference type="CDD" id="cd13999">
    <property type="entry name" value="STKc_MAP3K-like"/>
    <property type="match status" value="1"/>
</dbReference>
<feature type="region of interest" description="Disordered" evidence="7">
    <location>
        <begin position="1060"/>
        <end position="1147"/>
    </location>
</feature>
<dbReference type="InterPro" id="IPR017441">
    <property type="entry name" value="Protein_kinase_ATP_BS"/>
</dbReference>
<dbReference type="InterPro" id="IPR008271">
    <property type="entry name" value="Ser/Thr_kinase_AS"/>
</dbReference>
<evidence type="ECO:0000256" key="4">
    <source>
        <dbReference type="ARBA" id="ARBA00022777"/>
    </source>
</evidence>
<feature type="compositionally biased region" description="Polar residues" evidence="7">
    <location>
        <begin position="1069"/>
        <end position="1083"/>
    </location>
</feature>
<evidence type="ECO:0000256" key="6">
    <source>
        <dbReference type="PROSITE-ProRule" id="PRU10141"/>
    </source>
</evidence>
<organism evidence="9 10">
    <name type="scientific">Edaphochlamys debaryana</name>
    <dbReference type="NCBI Taxonomy" id="47281"/>
    <lineage>
        <taxon>Eukaryota</taxon>
        <taxon>Viridiplantae</taxon>
        <taxon>Chlorophyta</taxon>
        <taxon>core chlorophytes</taxon>
        <taxon>Chlorophyceae</taxon>
        <taxon>CS clade</taxon>
        <taxon>Chlamydomonadales</taxon>
        <taxon>Chlamydomonadales incertae sedis</taxon>
        <taxon>Edaphochlamys</taxon>
    </lineage>
</organism>
<feature type="compositionally biased region" description="Polar residues" evidence="7">
    <location>
        <begin position="1116"/>
        <end position="1125"/>
    </location>
</feature>
<comment type="caution">
    <text evidence="9">The sequence shown here is derived from an EMBL/GenBank/DDBJ whole genome shotgun (WGS) entry which is preliminary data.</text>
</comment>
<dbReference type="Proteomes" id="UP000612055">
    <property type="component" value="Unassembled WGS sequence"/>
</dbReference>
<name>A0A835Y991_9CHLO</name>
<dbReference type="Pfam" id="PF07714">
    <property type="entry name" value="PK_Tyr_Ser-Thr"/>
    <property type="match status" value="1"/>
</dbReference>
<feature type="region of interest" description="Disordered" evidence="7">
    <location>
        <begin position="906"/>
        <end position="932"/>
    </location>
</feature>
<feature type="compositionally biased region" description="Low complexity" evidence="7">
    <location>
        <begin position="1085"/>
        <end position="1100"/>
    </location>
</feature>